<dbReference type="Pfam" id="PF09832">
    <property type="entry name" value="DUF2059"/>
    <property type="match status" value="1"/>
</dbReference>
<name>A0ABW7MUP5_9FLAO</name>
<keyword evidence="4" id="KW-1185">Reference proteome</keyword>
<organism evidence="3 4">
    <name type="scientific">Gaetbulibacter aestuarii</name>
    <dbReference type="NCBI Taxonomy" id="1502358"/>
    <lineage>
        <taxon>Bacteria</taxon>
        <taxon>Pseudomonadati</taxon>
        <taxon>Bacteroidota</taxon>
        <taxon>Flavobacteriia</taxon>
        <taxon>Flavobacteriales</taxon>
        <taxon>Flavobacteriaceae</taxon>
        <taxon>Gaetbulibacter</taxon>
    </lineage>
</organism>
<dbReference type="InterPro" id="IPR018637">
    <property type="entry name" value="DUF2059"/>
</dbReference>
<dbReference type="Proteomes" id="UP001610100">
    <property type="component" value="Unassembled WGS sequence"/>
</dbReference>
<keyword evidence="1" id="KW-0732">Signal</keyword>
<evidence type="ECO:0000256" key="1">
    <source>
        <dbReference type="SAM" id="SignalP"/>
    </source>
</evidence>
<dbReference type="EMBL" id="JBAWKB010000001">
    <property type="protein sequence ID" value="MFH6770554.1"/>
    <property type="molecule type" value="Genomic_DNA"/>
</dbReference>
<evidence type="ECO:0000313" key="3">
    <source>
        <dbReference type="EMBL" id="MFH6770554.1"/>
    </source>
</evidence>
<comment type="caution">
    <text evidence="3">The sequence shown here is derived from an EMBL/GenBank/DDBJ whole genome shotgun (WGS) entry which is preliminary data.</text>
</comment>
<feature type="domain" description="DUF2059" evidence="2">
    <location>
        <begin position="72"/>
        <end position="128"/>
    </location>
</feature>
<sequence length="135" mass="14982">MKTFLLAGLMFLGLTLNLNAQSDDSYKQETIEFIKLTGATKAFQNAIAQIGQMVPEDKKVDYTAEAEGTLDDLYSKMADIYMAEFTQGEIEQLVAFYKTDLGKKLASKQTSLTQKAMGLGQNWGMEVSAIAQKYQ</sequence>
<protein>
    <submittedName>
        <fullName evidence="3">DUF2059 domain-containing protein</fullName>
    </submittedName>
</protein>
<accession>A0ABW7MUP5</accession>
<feature type="signal peptide" evidence="1">
    <location>
        <begin position="1"/>
        <end position="20"/>
    </location>
</feature>
<dbReference type="RefSeq" id="WP_344738854.1">
    <property type="nucleotide sequence ID" value="NZ_BAABAY010000001.1"/>
</dbReference>
<evidence type="ECO:0000259" key="2">
    <source>
        <dbReference type="Pfam" id="PF09832"/>
    </source>
</evidence>
<proteinExistence type="predicted"/>
<evidence type="ECO:0000313" key="4">
    <source>
        <dbReference type="Proteomes" id="UP001610100"/>
    </source>
</evidence>
<feature type="chain" id="PRO_5045656029" evidence="1">
    <location>
        <begin position="21"/>
        <end position="135"/>
    </location>
</feature>
<gene>
    <name evidence="3" type="ORF">V8G58_01310</name>
</gene>
<reference evidence="3 4" key="1">
    <citation type="submission" date="2024-02" db="EMBL/GenBank/DDBJ databases">
        <title>A Gaetbulibacter species isolated from tidal flats and genomic insights of their niches.</title>
        <authorList>
            <person name="Ye Y."/>
        </authorList>
    </citation>
    <scope>NUCLEOTIDE SEQUENCE [LARGE SCALE GENOMIC DNA]</scope>
    <source>
        <strain evidence="3 4">KYW382</strain>
    </source>
</reference>